<evidence type="ECO:0000259" key="1">
    <source>
        <dbReference type="Pfam" id="PF13503"/>
    </source>
</evidence>
<evidence type="ECO:0000313" key="2">
    <source>
        <dbReference type="EMBL" id="SEE51339.1"/>
    </source>
</evidence>
<dbReference type="InterPro" id="IPR025391">
    <property type="entry name" value="DUF4123"/>
</dbReference>
<organism evidence="2 3">
    <name type="scientific">Pseudomonas migulae</name>
    <dbReference type="NCBI Taxonomy" id="78543"/>
    <lineage>
        <taxon>Bacteria</taxon>
        <taxon>Pseudomonadati</taxon>
        <taxon>Pseudomonadota</taxon>
        <taxon>Gammaproteobacteria</taxon>
        <taxon>Pseudomonadales</taxon>
        <taxon>Pseudomonadaceae</taxon>
        <taxon>Pseudomonas</taxon>
    </lineage>
</organism>
<name>A0A1H5JFW9_9PSED</name>
<dbReference type="Proteomes" id="UP000198985">
    <property type="component" value="Unassembled WGS sequence"/>
</dbReference>
<dbReference type="RefSeq" id="WP_084323086.1">
    <property type="nucleotide sequence ID" value="NZ_FNTY01000002.1"/>
</dbReference>
<protein>
    <recommendedName>
        <fullName evidence="1">DUF4123 domain-containing protein</fullName>
    </recommendedName>
</protein>
<reference evidence="2 3" key="1">
    <citation type="submission" date="2016-10" db="EMBL/GenBank/DDBJ databases">
        <authorList>
            <person name="de Groot N.N."/>
        </authorList>
    </citation>
    <scope>NUCLEOTIDE SEQUENCE [LARGE SCALE GENOMIC DNA]</scope>
    <source>
        <strain evidence="2 3">BS3662</strain>
    </source>
</reference>
<dbReference type="Pfam" id="PF13503">
    <property type="entry name" value="DUF4123"/>
    <property type="match status" value="1"/>
</dbReference>
<evidence type="ECO:0000313" key="3">
    <source>
        <dbReference type="Proteomes" id="UP000198985"/>
    </source>
</evidence>
<gene>
    <name evidence="2" type="ORF">SAMN04490194_2561</name>
</gene>
<feature type="domain" description="DUF4123" evidence="1">
    <location>
        <begin position="33"/>
        <end position="157"/>
    </location>
</feature>
<proteinExistence type="predicted"/>
<dbReference type="AlphaFoldDB" id="A0A1H5JFW9"/>
<dbReference type="EMBL" id="FNTY01000002">
    <property type="protein sequence ID" value="SEE51339.1"/>
    <property type="molecule type" value="Genomic_DNA"/>
</dbReference>
<accession>A0A1H5JFW9</accession>
<sequence>MIPDDQTPPVDLQTRNSLQAIQRARRANPGLRHYALVDGACYLTLTKRFDEPGDRVQWQWLLEGTELDEIKHAGPALVTFTDDDALSDQLLLWLIGRDQQSPLVSWLWSEQGFETIAAHLKNQLFTRLPDGRRALFRYYNPTVRQALEPVLTETQQAELMSGILFWQTWRPLQRDYLTFTAPKKPEVSSA</sequence>